<proteinExistence type="predicted"/>
<comment type="caution">
    <text evidence="1">The sequence shown here is derived from an EMBL/GenBank/DDBJ whole genome shotgun (WGS) entry which is preliminary data.</text>
</comment>
<dbReference type="RefSeq" id="WP_008850382.1">
    <property type="nucleotide sequence ID" value="NZ_AGQV01000001.1"/>
</dbReference>
<keyword evidence="2" id="KW-1185">Reference proteome</keyword>
<dbReference type="PATRIC" id="fig|1088869.3.peg.233"/>
<protein>
    <submittedName>
        <fullName evidence="1">Uncharacterized protein</fullName>
    </submittedName>
</protein>
<reference evidence="1 2" key="1">
    <citation type="submission" date="2011-10" db="EMBL/GenBank/DDBJ databases">
        <title>Genome sequence of Gluconobacter morbifer G707, isolated from Drosophila gut.</title>
        <authorList>
            <person name="Lee W.-J."/>
            <person name="Kim E.-K."/>
        </authorList>
    </citation>
    <scope>NUCLEOTIDE SEQUENCE [LARGE SCALE GENOMIC DNA]</scope>
    <source>
        <strain evidence="1 2">G707</strain>
    </source>
</reference>
<dbReference type="AlphaFoldDB" id="G6XFG7"/>
<sequence>MLSRLLKITLYGTITSTGAAYLLSRRRSQQGAPGINCTAHWLYGDDAAKVQALDLKHSAVGAATNAGAVYFWAWFYNRALGGKFWSVRGLLATLALGPVSALVDYKATPKRFTPGWELVFSKPEMCLIYLAMVLGMSAGALSGSPESTEQ</sequence>
<dbReference type="STRING" id="1088869.GMO_02320"/>
<evidence type="ECO:0000313" key="1">
    <source>
        <dbReference type="EMBL" id="EHH68925.1"/>
    </source>
</evidence>
<evidence type="ECO:0000313" key="2">
    <source>
        <dbReference type="Proteomes" id="UP000004949"/>
    </source>
</evidence>
<organism evidence="1 2">
    <name type="scientific">Gluconobacter morbifer G707</name>
    <dbReference type="NCBI Taxonomy" id="1088869"/>
    <lineage>
        <taxon>Bacteria</taxon>
        <taxon>Pseudomonadati</taxon>
        <taxon>Pseudomonadota</taxon>
        <taxon>Alphaproteobacteria</taxon>
        <taxon>Acetobacterales</taxon>
        <taxon>Acetobacteraceae</taxon>
        <taxon>Gluconobacter</taxon>
    </lineage>
</organism>
<name>G6XFG7_9PROT</name>
<accession>G6XFG7</accession>
<dbReference type="EMBL" id="AGQV01000001">
    <property type="protein sequence ID" value="EHH68925.1"/>
    <property type="molecule type" value="Genomic_DNA"/>
</dbReference>
<gene>
    <name evidence="1" type="ORF">GMO_02320</name>
</gene>
<dbReference type="Proteomes" id="UP000004949">
    <property type="component" value="Unassembled WGS sequence"/>
</dbReference>